<dbReference type="EMBL" id="JOPA01000004">
    <property type="protein sequence ID" value="OUI96350.1"/>
    <property type="molecule type" value="Genomic_DNA"/>
</dbReference>
<name>A0A252AXR9_9PROT</name>
<comment type="cofactor">
    <cofactor evidence="1">
        <name>[4Fe-4S] cluster</name>
        <dbReference type="ChEBI" id="CHEBI:49883"/>
    </cofactor>
</comment>
<dbReference type="NCBIfam" id="TIGR01318">
    <property type="entry name" value="gltD_gamma_fam"/>
    <property type="match status" value="1"/>
</dbReference>
<keyword evidence="7" id="KW-0411">Iron-sulfur</keyword>
<dbReference type="FunFam" id="3.50.50.60:FF:000041">
    <property type="entry name" value="Glutamate synthase, small subunit"/>
    <property type="match status" value="1"/>
</dbReference>
<dbReference type="Pfam" id="PF14691">
    <property type="entry name" value="Fer4_20"/>
    <property type="match status" value="1"/>
</dbReference>
<dbReference type="GO" id="GO:0051539">
    <property type="term" value="F:4 iron, 4 sulfur cluster binding"/>
    <property type="evidence" value="ECO:0007669"/>
    <property type="project" value="UniProtKB-KW"/>
</dbReference>
<organism evidence="10 11">
    <name type="scientific">Acetobacter indonesiensis</name>
    <dbReference type="NCBI Taxonomy" id="104101"/>
    <lineage>
        <taxon>Bacteria</taxon>
        <taxon>Pseudomonadati</taxon>
        <taxon>Pseudomonadota</taxon>
        <taxon>Alphaproteobacteria</taxon>
        <taxon>Acetobacterales</taxon>
        <taxon>Acetobacteraceae</taxon>
        <taxon>Acetobacter</taxon>
    </lineage>
</organism>
<dbReference type="RefSeq" id="WP_086658709.1">
    <property type="nucleotide sequence ID" value="NZ_JAJAOC010000002.1"/>
</dbReference>
<evidence type="ECO:0000259" key="9">
    <source>
        <dbReference type="Pfam" id="PF14691"/>
    </source>
</evidence>
<dbReference type="InterPro" id="IPR006006">
    <property type="entry name" value="GltD-like"/>
</dbReference>
<accession>A0A252AXR9</accession>
<dbReference type="InterPro" id="IPR028261">
    <property type="entry name" value="DPD_II"/>
</dbReference>
<dbReference type="SUPFAM" id="SSF51971">
    <property type="entry name" value="Nucleotide-binding domain"/>
    <property type="match status" value="1"/>
</dbReference>
<reference evidence="11" key="1">
    <citation type="submission" date="2014-06" db="EMBL/GenBank/DDBJ databases">
        <authorList>
            <person name="Winans N.J."/>
            <person name="Newell P.D."/>
            <person name="Douglas A.E."/>
        </authorList>
    </citation>
    <scope>NUCLEOTIDE SEQUENCE [LARGE SCALE GENOMIC DNA]</scope>
</reference>
<dbReference type="InterPro" id="IPR036188">
    <property type="entry name" value="FAD/NAD-bd_sf"/>
</dbReference>
<comment type="caution">
    <text evidence="10">The sequence shown here is derived from an EMBL/GenBank/DDBJ whole genome shotgun (WGS) entry which is preliminary data.</text>
</comment>
<dbReference type="Gene3D" id="1.10.1060.10">
    <property type="entry name" value="Alpha-helical ferredoxin"/>
    <property type="match status" value="1"/>
</dbReference>
<dbReference type="GO" id="GO:0046872">
    <property type="term" value="F:metal ion binding"/>
    <property type="evidence" value="ECO:0007669"/>
    <property type="project" value="UniProtKB-KW"/>
</dbReference>
<evidence type="ECO:0000256" key="6">
    <source>
        <dbReference type="ARBA" id="ARBA00023004"/>
    </source>
</evidence>
<dbReference type="AlphaFoldDB" id="A0A252AXR9"/>
<dbReference type="PRINTS" id="PR00419">
    <property type="entry name" value="ADXRDTASE"/>
</dbReference>
<evidence type="ECO:0000256" key="5">
    <source>
        <dbReference type="ARBA" id="ARBA00023002"/>
    </source>
</evidence>
<dbReference type="Pfam" id="PF07992">
    <property type="entry name" value="Pyr_redox_2"/>
    <property type="match status" value="1"/>
</dbReference>
<keyword evidence="5" id="KW-0560">Oxidoreductase</keyword>
<keyword evidence="6" id="KW-0408">Iron</keyword>
<evidence type="ECO:0000256" key="3">
    <source>
        <dbReference type="ARBA" id="ARBA00022723"/>
    </source>
</evidence>
<evidence type="ECO:0000256" key="4">
    <source>
        <dbReference type="ARBA" id="ARBA00022857"/>
    </source>
</evidence>
<keyword evidence="3" id="KW-0479">Metal-binding</keyword>
<sequence>MTTPMLKFISVAQKQPEKRTAQDRRADFNEIYEDFQPVEATEQASRCSQCGVPFCSVHCPLGNNIPDWLMLTANGRLEEAYEISSATNTFPEICGRICPQDRLCEGNCVIEPGFESVTIGAVERYITDTAFENGWVKPTRPVTERAESVGIVGAGPAGLAAAERLRAMGYQVHVYDRYDRVGGLLVYGIPGFKLEKEIVARRHALLVESGVTFHLGQGIGSGADELAFAELRNRHQAVLIATGVYKSREIGGPGAGLGGIERALDYLTASNRRSLGDTLPDDAKALDAAGKNVVVLGGGDTAMDCVRTAIRQGAKSVKCLYRRDKANMPGSAREVKNAEEEGVQFEWLAAPEAFVGDDHVTGVRAIRMKLGMADATGRQSVEALEGSSFTLEADLVIKALGFDPEPLPQLWDAPELGVSRWGTLKVGQDSFMTSLPGVFAAGDIVRGASLVVWAIRDGRDAAERIHTWIKANAPAAAVAEQG</sequence>
<dbReference type="SUPFAM" id="SSF46548">
    <property type="entry name" value="alpha-helical ferredoxin"/>
    <property type="match status" value="1"/>
</dbReference>
<dbReference type="PANTHER" id="PTHR42783">
    <property type="entry name" value="GLUTAMATE SYNTHASE [NADPH] SMALL CHAIN"/>
    <property type="match status" value="1"/>
</dbReference>
<dbReference type="Gene3D" id="3.50.50.60">
    <property type="entry name" value="FAD/NAD(P)-binding domain"/>
    <property type="match status" value="2"/>
</dbReference>
<protein>
    <submittedName>
        <fullName evidence="10">Dihydropyrimidine dehydrogenase</fullName>
    </submittedName>
</protein>
<evidence type="ECO:0000259" key="8">
    <source>
        <dbReference type="Pfam" id="PF07992"/>
    </source>
</evidence>
<evidence type="ECO:0000256" key="1">
    <source>
        <dbReference type="ARBA" id="ARBA00001966"/>
    </source>
</evidence>
<dbReference type="InterPro" id="IPR023753">
    <property type="entry name" value="FAD/NAD-binding_dom"/>
</dbReference>
<dbReference type="Proteomes" id="UP000194641">
    <property type="component" value="Unassembled WGS sequence"/>
</dbReference>
<evidence type="ECO:0000313" key="11">
    <source>
        <dbReference type="Proteomes" id="UP000194641"/>
    </source>
</evidence>
<proteinExistence type="predicted"/>
<evidence type="ECO:0000313" key="10">
    <source>
        <dbReference type="EMBL" id="OUI96350.1"/>
    </source>
</evidence>
<dbReference type="GO" id="GO:0016491">
    <property type="term" value="F:oxidoreductase activity"/>
    <property type="evidence" value="ECO:0007669"/>
    <property type="project" value="UniProtKB-KW"/>
</dbReference>
<keyword evidence="2" id="KW-0004">4Fe-4S</keyword>
<evidence type="ECO:0000256" key="7">
    <source>
        <dbReference type="ARBA" id="ARBA00023014"/>
    </source>
</evidence>
<feature type="domain" description="Dihydroprymidine dehydrogenase" evidence="9">
    <location>
        <begin position="25"/>
        <end position="134"/>
    </location>
</feature>
<keyword evidence="4" id="KW-0521">NADP</keyword>
<evidence type="ECO:0000256" key="2">
    <source>
        <dbReference type="ARBA" id="ARBA00022485"/>
    </source>
</evidence>
<gene>
    <name evidence="10" type="ORF">HK17_12095</name>
</gene>
<feature type="domain" description="FAD/NAD(P)-binding" evidence="8">
    <location>
        <begin position="149"/>
        <end position="458"/>
    </location>
</feature>
<dbReference type="InterPro" id="IPR009051">
    <property type="entry name" value="Helical_ferredxn"/>
</dbReference>
<dbReference type="PANTHER" id="PTHR42783:SF3">
    <property type="entry name" value="GLUTAMATE SYNTHASE [NADPH] SMALL CHAIN-RELATED"/>
    <property type="match status" value="1"/>
</dbReference>